<comment type="caution">
    <text evidence="2">The sequence shown here is derived from an EMBL/GenBank/DDBJ whole genome shotgun (WGS) entry which is preliminary data.</text>
</comment>
<dbReference type="EMBL" id="CAMGYJ010000006">
    <property type="protein sequence ID" value="CAI0433587.1"/>
    <property type="molecule type" value="Genomic_DNA"/>
</dbReference>
<evidence type="ECO:0000256" key="1">
    <source>
        <dbReference type="SAM" id="MobiDB-lite"/>
    </source>
</evidence>
<gene>
    <name evidence="2" type="ORF">LITE_LOCUS23947</name>
</gene>
<proteinExistence type="predicted"/>
<evidence type="ECO:0000313" key="3">
    <source>
        <dbReference type="Proteomes" id="UP001154282"/>
    </source>
</evidence>
<feature type="region of interest" description="Disordered" evidence="1">
    <location>
        <begin position="1"/>
        <end position="22"/>
    </location>
</feature>
<evidence type="ECO:0000313" key="2">
    <source>
        <dbReference type="EMBL" id="CAI0433587.1"/>
    </source>
</evidence>
<sequence>PSTFFYSPPRQQGSSSSPPLHSFSSTANGISFLSTTNKNPVLSILLPLDEHKEGSSSIPVIIKL</sequence>
<dbReference type="Proteomes" id="UP001154282">
    <property type="component" value="Unassembled WGS sequence"/>
</dbReference>
<accession>A0AAV0LGD2</accession>
<protein>
    <submittedName>
        <fullName evidence="2">Uncharacterized protein</fullName>
    </submittedName>
</protein>
<keyword evidence="3" id="KW-1185">Reference proteome</keyword>
<reference evidence="2" key="1">
    <citation type="submission" date="2022-08" db="EMBL/GenBank/DDBJ databases">
        <authorList>
            <person name="Gutierrez-Valencia J."/>
        </authorList>
    </citation>
    <scope>NUCLEOTIDE SEQUENCE</scope>
</reference>
<dbReference type="AlphaFoldDB" id="A0AAV0LGD2"/>
<feature type="compositionally biased region" description="Low complexity" evidence="1">
    <location>
        <begin position="7"/>
        <end position="22"/>
    </location>
</feature>
<organism evidence="2 3">
    <name type="scientific">Linum tenue</name>
    <dbReference type="NCBI Taxonomy" id="586396"/>
    <lineage>
        <taxon>Eukaryota</taxon>
        <taxon>Viridiplantae</taxon>
        <taxon>Streptophyta</taxon>
        <taxon>Embryophyta</taxon>
        <taxon>Tracheophyta</taxon>
        <taxon>Spermatophyta</taxon>
        <taxon>Magnoliopsida</taxon>
        <taxon>eudicotyledons</taxon>
        <taxon>Gunneridae</taxon>
        <taxon>Pentapetalae</taxon>
        <taxon>rosids</taxon>
        <taxon>fabids</taxon>
        <taxon>Malpighiales</taxon>
        <taxon>Linaceae</taxon>
        <taxon>Linum</taxon>
    </lineage>
</organism>
<feature type="non-terminal residue" evidence="2">
    <location>
        <position position="1"/>
    </location>
</feature>
<name>A0AAV0LGD2_9ROSI</name>